<name>A0A3P1SVW1_9GAMM</name>
<organism evidence="8 9">
    <name type="scientific">Amphritea balenae</name>
    <dbReference type="NCBI Taxonomy" id="452629"/>
    <lineage>
        <taxon>Bacteria</taxon>
        <taxon>Pseudomonadati</taxon>
        <taxon>Pseudomonadota</taxon>
        <taxon>Gammaproteobacteria</taxon>
        <taxon>Oceanospirillales</taxon>
        <taxon>Oceanospirillaceae</taxon>
        <taxon>Amphritea</taxon>
    </lineage>
</organism>
<dbReference type="GO" id="GO:0003677">
    <property type="term" value="F:DNA binding"/>
    <property type="evidence" value="ECO:0007669"/>
    <property type="project" value="UniProtKB-UniRule"/>
</dbReference>
<dbReference type="Gene3D" id="1.10.150.130">
    <property type="match status" value="1"/>
</dbReference>
<dbReference type="CDD" id="cd00801">
    <property type="entry name" value="INT_P4_C"/>
    <property type="match status" value="1"/>
</dbReference>
<comment type="similarity">
    <text evidence="1">Belongs to the 'phage' integrase family.</text>
</comment>
<evidence type="ECO:0000256" key="2">
    <source>
        <dbReference type="ARBA" id="ARBA00022908"/>
    </source>
</evidence>
<dbReference type="GO" id="GO:0006310">
    <property type="term" value="P:DNA recombination"/>
    <property type="evidence" value="ECO:0007669"/>
    <property type="project" value="UniProtKB-KW"/>
</dbReference>
<feature type="domain" description="Tyr recombinase" evidence="6">
    <location>
        <begin position="203"/>
        <end position="387"/>
    </location>
</feature>
<sequence>MALTDTKIKQSQPKEKPYRISDAKGLYIEIHPNGSKYWRLKYRFAGKEKRLALGVYPRVTLKDARKACNLAKEQLEQGIDPSQAKKAKKVEQAQAQENNLEAIAREWQKQQTVKWSESYAAKVLRSLESNLFPYVGTLPIDQITPPHLLSVLRRVENRGAVESAHRLKQIVGQVLRYAVATGRAERDISADLKGALRPHQKKHFPAITEPTEVGRLLNMIDAYEGTVTVRAALKLAPLVFVRPKELRYAEWSEIDFEKAEWRIPAEKMKMGVDHIVPLSRQALAILSEQKLLTGNWQYVFPSARSPRRPMSDNAVLSAFRNMGISKEQMTGHGFRAMARTILDEVLGERVELIEHQLAHAVKDTLGRAYNRTTHLPQRHKMMQRWADYLDQLKLEASSSNVVLHPTAMRG</sequence>
<evidence type="ECO:0000256" key="3">
    <source>
        <dbReference type="ARBA" id="ARBA00023125"/>
    </source>
</evidence>
<keyword evidence="4" id="KW-0233">DNA recombination</keyword>
<dbReference type="Pfam" id="PF13356">
    <property type="entry name" value="Arm-DNA-bind_3"/>
    <property type="match status" value="1"/>
</dbReference>
<evidence type="ECO:0000259" key="7">
    <source>
        <dbReference type="PROSITE" id="PS51900"/>
    </source>
</evidence>
<dbReference type="Proteomes" id="UP000267535">
    <property type="component" value="Unassembled WGS sequence"/>
</dbReference>
<evidence type="ECO:0000313" key="9">
    <source>
        <dbReference type="Proteomes" id="UP000267535"/>
    </source>
</evidence>
<dbReference type="PROSITE" id="PS51898">
    <property type="entry name" value="TYR_RECOMBINASE"/>
    <property type="match status" value="1"/>
</dbReference>
<protein>
    <submittedName>
        <fullName evidence="8">DUF4102 domain-containing protein</fullName>
    </submittedName>
</protein>
<gene>
    <name evidence="8" type="ORF">EHS89_01880</name>
</gene>
<proteinExistence type="inferred from homology"/>
<dbReference type="RefSeq" id="WP_124924407.1">
    <property type="nucleotide sequence ID" value="NZ_BMOH01000001.1"/>
</dbReference>
<evidence type="ECO:0000256" key="5">
    <source>
        <dbReference type="PROSITE-ProRule" id="PRU01248"/>
    </source>
</evidence>
<dbReference type="PANTHER" id="PTHR30629:SF2">
    <property type="entry name" value="PROPHAGE INTEGRASE INTS-RELATED"/>
    <property type="match status" value="1"/>
</dbReference>
<dbReference type="SUPFAM" id="SSF56349">
    <property type="entry name" value="DNA breaking-rejoining enzymes"/>
    <property type="match status" value="1"/>
</dbReference>
<dbReference type="PROSITE" id="PS51900">
    <property type="entry name" value="CB"/>
    <property type="match status" value="1"/>
</dbReference>
<dbReference type="Pfam" id="PF22022">
    <property type="entry name" value="Phage_int_M"/>
    <property type="match status" value="1"/>
</dbReference>
<dbReference type="Pfam" id="PF00589">
    <property type="entry name" value="Phage_integrase"/>
    <property type="match status" value="1"/>
</dbReference>
<dbReference type="InterPro" id="IPR011010">
    <property type="entry name" value="DNA_brk_join_enz"/>
</dbReference>
<dbReference type="Gene3D" id="1.10.443.10">
    <property type="entry name" value="Intergrase catalytic core"/>
    <property type="match status" value="1"/>
</dbReference>
<evidence type="ECO:0000313" key="8">
    <source>
        <dbReference type="EMBL" id="RRD01334.1"/>
    </source>
</evidence>
<keyword evidence="3 5" id="KW-0238">DNA-binding</keyword>
<dbReference type="AlphaFoldDB" id="A0A3P1SVW1"/>
<dbReference type="Gene3D" id="3.30.160.390">
    <property type="entry name" value="Integrase, DNA-binding domain"/>
    <property type="match status" value="1"/>
</dbReference>
<dbReference type="OrthoDB" id="9795573at2"/>
<dbReference type="InterPro" id="IPR013762">
    <property type="entry name" value="Integrase-like_cat_sf"/>
</dbReference>
<evidence type="ECO:0000259" key="6">
    <source>
        <dbReference type="PROSITE" id="PS51898"/>
    </source>
</evidence>
<feature type="domain" description="Core-binding (CB)" evidence="7">
    <location>
        <begin position="98"/>
        <end position="179"/>
    </location>
</feature>
<evidence type="ECO:0000256" key="1">
    <source>
        <dbReference type="ARBA" id="ARBA00008857"/>
    </source>
</evidence>
<dbReference type="InterPro" id="IPR050808">
    <property type="entry name" value="Phage_Integrase"/>
</dbReference>
<dbReference type="EMBL" id="RQXV01000001">
    <property type="protein sequence ID" value="RRD01334.1"/>
    <property type="molecule type" value="Genomic_DNA"/>
</dbReference>
<dbReference type="InterPro" id="IPR044068">
    <property type="entry name" value="CB"/>
</dbReference>
<accession>A0A3P1SVW1</accession>
<dbReference type="InterPro" id="IPR025166">
    <property type="entry name" value="Integrase_DNA_bind_dom"/>
</dbReference>
<keyword evidence="9" id="KW-1185">Reference proteome</keyword>
<dbReference type="InterPro" id="IPR002104">
    <property type="entry name" value="Integrase_catalytic"/>
</dbReference>
<comment type="caution">
    <text evidence="8">The sequence shown here is derived from an EMBL/GenBank/DDBJ whole genome shotgun (WGS) entry which is preliminary data.</text>
</comment>
<keyword evidence="2" id="KW-0229">DNA integration</keyword>
<dbReference type="InterPro" id="IPR053876">
    <property type="entry name" value="Phage_int_M"/>
</dbReference>
<dbReference type="InterPro" id="IPR010998">
    <property type="entry name" value="Integrase_recombinase_N"/>
</dbReference>
<dbReference type="PANTHER" id="PTHR30629">
    <property type="entry name" value="PROPHAGE INTEGRASE"/>
    <property type="match status" value="1"/>
</dbReference>
<dbReference type="GO" id="GO:0015074">
    <property type="term" value="P:DNA integration"/>
    <property type="evidence" value="ECO:0007669"/>
    <property type="project" value="UniProtKB-KW"/>
</dbReference>
<evidence type="ECO:0000256" key="4">
    <source>
        <dbReference type="ARBA" id="ARBA00023172"/>
    </source>
</evidence>
<dbReference type="InterPro" id="IPR038488">
    <property type="entry name" value="Integrase_DNA-bd_sf"/>
</dbReference>
<reference evidence="8 9" key="1">
    <citation type="submission" date="2018-11" db="EMBL/GenBank/DDBJ databases">
        <title>The draft genome sequence of Amphritea balenae JAMM 1525T.</title>
        <authorList>
            <person name="Fang Z."/>
            <person name="Zhang Y."/>
            <person name="Han X."/>
        </authorList>
    </citation>
    <scope>NUCLEOTIDE SEQUENCE [LARGE SCALE GENOMIC DNA]</scope>
    <source>
        <strain evidence="8 9">JAMM 1525</strain>
    </source>
</reference>